<keyword evidence="1" id="KW-0378">Hydrolase</keyword>
<comment type="caution">
    <text evidence="1">The sequence shown here is derived from an EMBL/GenBank/DDBJ whole genome shotgun (WGS) entry which is preliminary data.</text>
</comment>
<reference evidence="1 2" key="1">
    <citation type="journal article" date="2024" name="Appl. Environ. Microbiol.">
        <title>Pontiella agarivorans sp. nov., a novel marine anaerobic bacterium capable of degrading macroalgal polysaccharides and fixing nitrogen.</title>
        <authorList>
            <person name="Liu N."/>
            <person name="Kivenson V."/>
            <person name="Peng X."/>
            <person name="Cui Z."/>
            <person name="Lankiewicz T.S."/>
            <person name="Gosselin K.M."/>
            <person name="English C.J."/>
            <person name="Blair E.M."/>
            <person name="O'Malley M.A."/>
            <person name="Valentine D.L."/>
        </authorList>
    </citation>
    <scope>NUCLEOTIDE SEQUENCE [LARGE SCALE GENOMIC DNA]</scope>
    <source>
        <strain evidence="1 2">NLcol2</strain>
    </source>
</reference>
<keyword evidence="2" id="KW-1185">Reference proteome</keyword>
<evidence type="ECO:0000313" key="1">
    <source>
        <dbReference type="EMBL" id="MDZ8117033.1"/>
    </source>
</evidence>
<organism evidence="1 2">
    <name type="scientific">Pontiella agarivorans</name>
    <dbReference type="NCBI Taxonomy" id="3038953"/>
    <lineage>
        <taxon>Bacteria</taxon>
        <taxon>Pseudomonadati</taxon>
        <taxon>Kiritimatiellota</taxon>
        <taxon>Kiritimatiellia</taxon>
        <taxon>Kiritimatiellales</taxon>
        <taxon>Pontiellaceae</taxon>
        <taxon>Pontiella</taxon>
    </lineage>
</organism>
<dbReference type="Proteomes" id="UP001290861">
    <property type="component" value="Unassembled WGS sequence"/>
</dbReference>
<sequence>MKCLIPYLLWSLFLISAGRVIARPNVPRDVESFAEKLIPQKRILNLMDEGWRVWGCAPMYGPEGKVHVFFARWPNKEEGFSEHQWAAEGQIVHAIADHPLGPYKVLDIVIEGRGGDCWDATGVINPQIHKIDGKYVLLYTGARDGDIATQGVGMLTAPSLYGPWKKISDKKALVETSDDPNAFDSMMCNNPALIKTPDGRYFMYYKGRSMADLEKGKAKRRIGLAIADQLEGPYVKYKGNPVYNPSPKNCEDPYVWFEEGTFKMLMADKTVIERHAGIYLESFDGIHWSDPVKGYPSPMTLCGKKQRLETPMLLMKDGHPEYLFCNRGEANDDPVYSGFVFKVERAGGQ</sequence>
<dbReference type="GO" id="GO:0016787">
    <property type="term" value="F:hydrolase activity"/>
    <property type="evidence" value="ECO:0007669"/>
    <property type="project" value="UniProtKB-KW"/>
</dbReference>
<dbReference type="EMBL" id="JARVCO010000002">
    <property type="protein sequence ID" value="MDZ8117033.1"/>
    <property type="molecule type" value="Genomic_DNA"/>
</dbReference>
<dbReference type="RefSeq" id="WP_322606839.1">
    <property type="nucleotide sequence ID" value="NZ_JARVCO010000002.1"/>
</dbReference>
<name>A0ABU5MSC6_9BACT</name>
<accession>A0ABU5MSC6</accession>
<evidence type="ECO:0000313" key="2">
    <source>
        <dbReference type="Proteomes" id="UP001290861"/>
    </source>
</evidence>
<gene>
    <name evidence="1" type="ORF">P9H32_00210</name>
</gene>
<dbReference type="InterPro" id="IPR023296">
    <property type="entry name" value="Glyco_hydro_beta-prop_sf"/>
</dbReference>
<proteinExistence type="predicted"/>
<dbReference type="Gene3D" id="2.115.10.20">
    <property type="entry name" value="Glycosyl hydrolase domain, family 43"/>
    <property type="match status" value="1"/>
</dbReference>
<dbReference type="SUPFAM" id="SSF75005">
    <property type="entry name" value="Arabinanase/levansucrase/invertase"/>
    <property type="match status" value="1"/>
</dbReference>
<protein>
    <submittedName>
        <fullName evidence="1">Glycoside hydrolase family protein</fullName>
    </submittedName>
</protein>
<dbReference type="CDD" id="cd08994">
    <property type="entry name" value="GH43_62_32_68_117_130-like"/>
    <property type="match status" value="1"/>
</dbReference>